<dbReference type="InterPro" id="IPR049744">
    <property type="entry name" value="CC/Se_fam"/>
</dbReference>
<dbReference type="EMBL" id="JANUBF010000004">
    <property type="protein sequence ID" value="MCS4035766.1"/>
    <property type="molecule type" value="Genomic_DNA"/>
</dbReference>
<sequence>MPSINTQLALTIDDKAAAHVRERGGVLTIRTRPQHGCCGGRVDRATVSTEPPEDVDAYAQIKKEGLRMYVHRGLATLGDEPMHVGLDQLWIWKSLYVEAASQM</sequence>
<comment type="caution">
    <text evidence="1">The sequence shown here is derived from an EMBL/GenBank/DDBJ whole genome shotgun (WGS) entry which is preliminary data.</text>
</comment>
<name>A0A9X2UJ75_9BACT</name>
<accession>A0A9X2UJ75</accession>
<dbReference type="Proteomes" id="UP001155040">
    <property type="component" value="Unassembled WGS sequence"/>
</dbReference>
<protein>
    <submittedName>
        <fullName evidence="1">Uncharacterized protein</fullName>
    </submittedName>
</protein>
<reference evidence="1" key="1">
    <citation type="submission" date="2022-08" db="EMBL/GenBank/DDBJ databases">
        <title>Genomic Encyclopedia of Type Strains, Phase V (KMG-V): Genome sequencing to study the core and pangenomes of soil and plant-associated prokaryotes.</title>
        <authorList>
            <person name="Whitman W."/>
        </authorList>
    </citation>
    <scope>NUCLEOTIDE SEQUENCE</scope>
    <source>
        <strain evidence="1">SP3012</strain>
    </source>
</reference>
<evidence type="ECO:0000313" key="2">
    <source>
        <dbReference type="Proteomes" id="UP001155040"/>
    </source>
</evidence>
<organism evidence="1 2">
    <name type="scientific">Salinibacter ruber</name>
    <dbReference type="NCBI Taxonomy" id="146919"/>
    <lineage>
        <taxon>Bacteria</taxon>
        <taxon>Pseudomonadati</taxon>
        <taxon>Rhodothermota</taxon>
        <taxon>Rhodothermia</taxon>
        <taxon>Rhodothermales</taxon>
        <taxon>Salinibacteraceae</taxon>
        <taxon>Salinibacter</taxon>
    </lineage>
</organism>
<proteinExistence type="predicted"/>
<gene>
    <name evidence="1" type="ORF">GGQ01_000815</name>
</gene>
<evidence type="ECO:0000313" key="1">
    <source>
        <dbReference type="EMBL" id="MCS4035766.1"/>
    </source>
</evidence>
<dbReference type="AlphaFoldDB" id="A0A9X2UJ75"/>
<dbReference type="RefSeq" id="WP_183989823.1">
    <property type="nucleotide sequence ID" value="NZ_JACIFG010000001.1"/>
</dbReference>
<dbReference type="NCBIfam" id="NF041239">
    <property type="entry name" value="Moor_selen_rel"/>
    <property type="match status" value="1"/>
</dbReference>